<accession>A0AAE0C9A7</accession>
<dbReference type="Pfam" id="PF05721">
    <property type="entry name" value="PhyH"/>
    <property type="match status" value="1"/>
</dbReference>
<dbReference type="SUPFAM" id="SSF51197">
    <property type="entry name" value="Clavaminate synthase-like"/>
    <property type="match status" value="1"/>
</dbReference>
<dbReference type="InterPro" id="IPR051961">
    <property type="entry name" value="Fungal_Metabolite_Diox"/>
</dbReference>
<organism evidence="1 2">
    <name type="scientific">Cymbomonas tetramitiformis</name>
    <dbReference type="NCBI Taxonomy" id="36881"/>
    <lineage>
        <taxon>Eukaryota</taxon>
        <taxon>Viridiplantae</taxon>
        <taxon>Chlorophyta</taxon>
        <taxon>Pyramimonadophyceae</taxon>
        <taxon>Pyramimonadales</taxon>
        <taxon>Pyramimonadaceae</taxon>
        <taxon>Cymbomonas</taxon>
    </lineage>
</organism>
<name>A0AAE0C9A7_9CHLO</name>
<dbReference type="PANTHER" id="PTHR37563">
    <property type="entry name" value="PHYTANOYL-COA DIOXYGENASE FAMILY PROTEIN (AFU_ORTHOLOGUE AFUA_2G03330)"/>
    <property type="match status" value="1"/>
</dbReference>
<reference evidence="1 2" key="1">
    <citation type="journal article" date="2015" name="Genome Biol. Evol.">
        <title>Comparative Genomics of a Bacterivorous Green Alga Reveals Evolutionary Causalities and Consequences of Phago-Mixotrophic Mode of Nutrition.</title>
        <authorList>
            <person name="Burns J.A."/>
            <person name="Paasch A."/>
            <person name="Narechania A."/>
            <person name="Kim E."/>
        </authorList>
    </citation>
    <scope>NUCLEOTIDE SEQUENCE [LARGE SCALE GENOMIC DNA]</scope>
    <source>
        <strain evidence="1 2">PLY_AMNH</strain>
    </source>
</reference>
<dbReference type="InterPro" id="IPR008775">
    <property type="entry name" value="Phytyl_CoA_dOase-like"/>
</dbReference>
<keyword evidence="2" id="KW-1185">Reference proteome</keyword>
<evidence type="ECO:0008006" key="3">
    <source>
        <dbReference type="Google" id="ProtNLM"/>
    </source>
</evidence>
<evidence type="ECO:0000313" key="1">
    <source>
        <dbReference type="EMBL" id="KAK3249672.1"/>
    </source>
</evidence>
<dbReference type="Gene3D" id="2.60.120.620">
    <property type="entry name" value="q2cbj1_9rhob like domain"/>
    <property type="match status" value="1"/>
</dbReference>
<protein>
    <recommendedName>
        <fullName evidence="3">Phytanoyl-CoA dioxygenase family protein</fullName>
    </recommendedName>
</protein>
<evidence type="ECO:0000313" key="2">
    <source>
        <dbReference type="Proteomes" id="UP001190700"/>
    </source>
</evidence>
<dbReference type="EMBL" id="LGRX02027226">
    <property type="protein sequence ID" value="KAK3249672.1"/>
    <property type="molecule type" value="Genomic_DNA"/>
</dbReference>
<dbReference type="PANTHER" id="PTHR37563:SF2">
    <property type="entry name" value="PHYTANOYL-COA DIOXYGENASE FAMILY PROTEIN (AFU_ORTHOLOGUE AFUA_2G03330)"/>
    <property type="match status" value="1"/>
</dbReference>
<dbReference type="AlphaFoldDB" id="A0AAE0C9A7"/>
<dbReference type="Proteomes" id="UP001190700">
    <property type="component" value="Unassembled WGS sequence"/>
</dbReference>
<sequence length="342" mass="37390">MQLYRTLRSSSTSPPLFQRRQEVRRFEARGSQCRKRIMTRSVSTNNQAPIKSPKELARLQVSSLEEQLMRPTSTPIGNPYHPREEQGQALATLLSDGCVYLPGVLREELCDALLADVDYRIAEVDRRRSETAFLGGAPSRYDLKQPLEGVTLSAVQDALSSGLASILLGASGDSALLCELGVIASTPGALRQPVHPDTVCTGDADEKPIYTSFIASFIALQDVTDVMGPTCLIPATNNVAAHTALCGIEHQSHIDLLASSPSIRGTIRKGDCIIFDSRTLHCGGENFSDLRRVLMYISVQSPASGATGLPPYPERRTPPSAYSMLSEYHNRFPLKSYLQWQG</sequence>
<proteinExistence type="predicted"/>
<gene>
    <name evidence="1" type="ORF">CYMTET_40908</name>
</gene>
<comment type="caution">
    <text evidence="1">The sequence shown here is derived from an EMBL/GenBank/DDBJ whole genome shotgun (WGS) entry which is preliminary data.</text>
</comment>